<name>A0A8J4TBB5_9TREM</name>
<accession>A0A8J4TBB5</accession>
<dbReference type="OrthoDB" id="6240207at2759"/>
<dbReference type="AlphaFoldDB" id="A0A8J4TBB5"/>
<gene>
    <name evidence="2" type="ORF">PHET_09053</name>
</gene>
<dbReference type="EMBL" id="LUCH01005513">
    <property type="protein sequence ID" value="KAF5398009.1"/>
    <property type="molecule type" value="Genomic_DNA"/>
</dbReference>
<evidence type="ECO:0000313" key="3">
    <source>
        <dbReference type="Proteomes" id="UP000748531"/>
    </source>
</evidence>
<evidence type="ECO:0000313" key="2">
    <source>
        <dbReference type="EMBL" id="KAF5398009.1"/>
    </source>
</evidence>
<sequence length="254" mass="28787">MFIREPFLLWTLTLQVIAQPLNLLADVSTPAIQSAGLTNSFCNANRKCAELSSLATFFLIGRHANRMSTKLSSNVSVWTSMHKVVPFSDSTKASWYDADPQTTEAIAPPPMPNVRNESQTYEPVVLVTKPLDELKTSSVSIEHSAEAICEVIHKKTLLIELIHFHTCWPNQQPLGSLSDILQPDCYRVIETPTKLACFLMCAVNIYCRSVYFKRKNTRCVLIFFVFAHLPSKYSYTKKRWMCYRKTNGIPDMVG</sequence>
<keyword evidence="1" id="KW-0732">Signal</keyword>
<protein>
    <submittedName>
        <fullName evidence="2">Uncharacterized protein</fullName>
    </submittedName>
</protein>
<feature type="signal peptide" evidence="1">
    <location>
        <begin position="1"/>
        <end position="18"/>
    </location>
</feature>
<dbReference type="Proteomes" id="UP000748531">
    <property type="component" value="Unassembled WGS sequence"/>
</dbReference>
<reference evidence="2" key="1">
    <citation type="submission" date="2019-05" db="EMBL/GenBank/DDBJ databases">
        <title>Annotation for the trematode Paragonimus heterotremus.</title>
        <authorList>
            <person name="Choi Y.-J."/>
        </authorList>
    </citation>
    <scope>NUCLEOTIDE SEQUENCE</scope>
    <source>
        <strain evidence="2">LC</strain>
    </source>
</reference>
<proteinExistence type="predicted"/>
<evidence type="ECO:0000256" key="1">
    <source>
        <dbReference type="SAM" id="SignalP"/>
    </source>
</evidence>
<feature type="chain" id="PRO_5035281607" evidence="1">
    <location>
        <begin position="19"/>
        <end position="254"/>
    </location>
</feature>
<keyword evidence="3" id="KW-1185">Reference proteome</keyword>
<organism evidence="2 3">
    <name type="scientific">Paragonimus heterotremus</name>
    <dbReference type="NCBI Taxonomy" id="100268"/>
    <lineage>
        <taxon>Eukaryota</taxon>
        <taxon>Metazoa</taxon>
        <taxon>Spiralia</taxon>
        <taxon>Lophotrochozoa</taxon>
        <taxon>Platyhelminthes</taxon>
        <taxon>Trematoda</taxon>
        <taxon>Digenea</taxon>
        <taxon>Plagiorchiida</taxon>
        <taxon>Troglotremata</taxon>
        <taxon>Troglotrematidae</taxon>
        <taxon>Paragonimus</taxon>
    </lineage>
</organism>
<comment type="caution">
    <text evidence="2">The sequence shown here is derived from an EMBL/GenBank/DDBJ whole genome shotgun (WGS) entry which is preliminary data.</text>
</comment>